<keyword evidence="2" id="KW-1185">Reference proteome</keyword>
<name>A0ACC2SX97_9FUNG</name>
<organism evidence="1 2">
    <name type="scientific">Entomophthora muscae</name>
    <dbReference type="NCBI Taxonomy" id="34485"/>
    <lineage>
        <taxon>Eukaryota</taxon>
        <taxon>Fungi</taxon>
        <taxon>Fungi incertae sedis</taxon>
        <taxon>Zoopagomycota</taxon>
        <taxon>Entomophthoromycotina</taxon>
        <taxon>Entomophthoromycetes</taxon>
        <taxon>Entomophthorales</taxon>
        <taxon>Entomophthoraceae</taxon>
        <taxon>Entomophthora</taxon>
    </lineage>
</organism>
<gene>
    <name evidence="1" type="ORF">DSO57_1004979</name>
</gene>
<dbReference type="Proteomes" id="UP001165960">
    <property type="component" value="Unassembled WGS sequence"/>
</dbReference>
<protein>
    <submittedName>
        <fullName evidence="1">Uncharacterized protein</fullName>
    </submittedName>
</protein>
<reference evidence="1" key="1">
    <citation type="submission" date="2022-04" db="EMBL/GenBank/DDBJ databases">
        <title>Genome of the entomopathogenic fungus Entomophthora muscae.</title>
        <authorList>
            <person name="Elya C."/>
            <person name="Lovett B.R."/>
            <person name="Lee E."/>
            <person name="Macias A.M."/>
            <person name="Hajek A.E."/>
            <person name="De Bivort B.L."/>
            <person name="Kasson M.T."/>
            <person name="De Fine Licht H.H."/>
            <person name="Stajich J.E."/>
        </authorList>
    </citation>
    <scope>NUCLEOTIDE SEQUENCE</scope>
    <source>
        <strain evidence="1">Berkeley</strain>
    </source>
</reference>
<evidence type="ECO:0000313" key="2">
    <source>
        <dbReference type="Proteomes" id="UP001165960"/>
    </source>
</evidence>
<accession>A0ACC2SX97</accession>
<sequence>MDAFAVYRVLAVMLAVPSLALNGLVILALLRRGTGWAIDVQLMFLIGVLDTMCAMFVFVLQIAQKATGSLLIDQPVWCTLSAIMCEATVVSAVVLAAMLSMARYLAIVRGRSLATGRWMLGGISAAVVVWLVVYVISLVDEPQAMPSKLYCFPLRLDFSAPRMLFFVLFLLIVLLPSLMVVGGCYSMLLLHLRRLVSYGEPSAGRGRLFLKIILVLFSYCLALLPELALLFKEAASKVPRTPGEDATVTLLLFSLTIVNAVFVLALHHETRQECRNILKLPTLILK</sequence>
<comment type="caution">
    <text evidence="1">The sequence shown here is derived from an EMBL/GenBank/DDBJ whole genome shotgun (WGS) entry which is preliminary data.</text>
</comment>
<evidence type="ECO:0000313" key="1">
    <source>
        <dbReference type="EMBL" id="KAJ9066897.1"/>
    </source>
</evidence>
<proteinExistence type="predicted"/>
<dbReference type="EMBL" id="QTSX02004273">
    <property type="protein sequence ID" value="KAJ9066897.1"/>
    <property type="molecule type" value="Genomic_DNA"/>
</dbReference>